<evidence type="ECO:0000313" key="5">
    <source>
        <dbReference type="Proteomes" id="UP001222027"/>
    </source>
</evidence>
<dbReference type="InterPro" id="IPR011990">
    <property type="entry name" value="TPR-like_helical_dom_sf"/>
</dbReference>
<feature type="repeat" description="PPR" evidence="3">
    <location>
        <begin position="469"/>
        <end position="503"/>
    </location>
</feature>
<dbReference type="NCBIfam" id="TIGR00756">
    <property type="entry name" value="PPR"/>
    <property type="match status" value="6"/>
</dbReference>
<proteinExistence type="inferred from homology"/>
<feature type="repeat" description="PPR" evidence="3">
    <location>
        <begin position="260"/>
        <end position="294"/>
    </location>
</feature>
<feature type="repeat" description="PPR" evidence="3">
    <location>
        <begin position="434"/>
        <end position="468"/>
    </location>
</feature>
<sequence>MPPPHPPFMADVARRLGRAFLSASKPSHSWSPAVEQVLSRRLQAAPLTASLVAAVIDPYLLHHHDLAAGLFHWAAQQPNFSHTPETYHSLLKSLSLSRHPHLIQSLLKTAKSHRVSLLFSSYHLAISSLLLSGKSIEAARLIDPATENGVEEFPSSLYNSLVAALSSDGFLDIARKVFDRMLTRGIMLNDVGFGVFIGKVCDLEGLDGVLGVLDGIKKLDCQFNGSIIAALVVNRLCRAGRIEDAWCALEQLRSRCCKPDFIAYRLVSESYKLAGRVEEAGRILKQKRKFGVAPRAKDYREFILSSISDKRIQEAKELGEAIIDGQFPIDDDVLDALIGSVSAVEVDSAILFFKYMVGKDRFPSLSMLSKLSRNLYRNEKSNAMWDVYKILMDKGYFNGVEQYNVMVSFLCKAGRVREAYDVLKEMKKKGFGPNIYSYNCLMEACCREDFLRPAKKLWDEMFANGCSADLHTYNILIRKFSEEGEAEEAQELYCHMLDKGVIPDSVTYTSLVKVLYREERIEEAIQIFKKSMDQDIALGSSILSLLVFFLCKDGKYLVASGLVQSSPSEVASSDSHVILLKGLTDAGLVEMAVKHIDWIKTDSHVKFQTVLAELMESLSTAPNLEPVTRLLRAMHAQGFVSDDGPWMSLLKIQPITRVASKYKVINQSVISPIPAPNILDSISVYGLLLKSLQNMILIFHDRSRRSLEITIICTSIDKL</sequence>
<comment type="similarity">
    <text evidence="1">Belongs to the PPR family. P subfamily.</text>
</comment>
<dbReference type="PANTHER" id="PTHR47936">
    <property type="entry name" value="PPR_LONG DOMAIN-CONTAINING PROTEIN"/>
    <property type="match status" value="1"/>
</dbReference>
<evidence type="ECO:0000256" key="1">
    <source>
        <dbReference type="ARBA" id="ARBA00007626"/>
    </source>
</evidence>
<keyword evidence="2" id="KW-0677">Repeat</keyword>
<keyword evidence="5" id="KW-1185">Reference proteome</keyword>
<dbReference type="GO" id="GO:0031930">
    <property type="term" value="P:mitochondria-nucleus signaling pathway"/>
    <property type="evidence" value="ECO:0007669"/>
    <property type="project" value="TreeGrafter"/>
</dbReference>
<dbReference type="PANTHER" id="PTHR47936:SF8">
    <property type="entry name" value="PENTATRICOPEPTIDE REPEAT-CONTAINING PROTEIN"/>
    <property type="match status" value="1"/>
</dbReference>
<dbReference type="Proteomes" id="UP001222027">
    <property type="component" value="Unassembled WGS sequence"/>
</dbReference>
<feature type="repeat" description="PPR" evidence="3">
    <location>
        <begin position="504"/>
        <end position="538"/>
    </location>
</feature>
<dbReference type="Pfam" id="PF01535">
    <property type="entry name" value="PPR"/>
    <property type="match status" value="1"/>
</dbReference>
<dbReference type="Gene3D" id="1.25.40.10">
    <property type="entry name" value="Tetratricopeptide repeat domain"/>
    <property type="match status" value="4"/>
</dbReference>
<evidence type="ECO:0000256" key="3">
    <source>
        <dbReference type="PROSITE-ProRule" id="PRU00708"/>
    </source>
</evidence>
<dbReference type="GO" id="GO:0009507">
    <property type="term" value="C:chloroplast"/>
    <property type="evidence" value="ECO:0007669"/>
    <property type="project" value="TreeGrafter"/>
</dbReference>
<evidence type="ECO:0008006" key="6">
    <source>
        <dbReference type="Google" id="ProtNLM"/>
    </source>
</evidence>
<feature type="repeat" description="PPR" evidence="3">
    <location>
        <begin position="154"/>
        <end position="188"/>
    </location>
</feature>
<dbReference type="AlphaFoldDB" id="A0AAV8PXF2"/>
<organism evidence="4 5">
    <name type="scientific">Ensete ventricosum</name>
    <name type="common">Abyssinian banana</name>
    <name type="synonym">Musa ensete</name>
    <dbReference type="NCBI Taxonomy" id="4639"/>
    <lineage>
        <taxon>Eukaryota</taxon>
        <taxon>Viridiplantae</taxon>
        <taxon>Streptophyta</taxon>
        <taxon>Embryophyta</taxon>
        <taxon>Tracheophyta</taxon>
        <taxon>Spermatophyta</taxon>
        <taxon>Magnoliopsida</taxon>
        <taxon>Liliopsida</taxon>
        <taxon>Zingiberales</taxon>
        <taxon>Musaceae</taxon>
        <taxon>Ensete</taxon>
    </lineage>
</organism>
<dbReference type="InterPro" id="IPR002885">
    <property type="entry name" value="PPR_rpt"/>
</dbReference>
<name>A0AAV8PXF2_ENSVE</name>
<gene>
    <name evidence="4" type="ORF">OPV22_032733</name>
</gene>
<dbReference type="GO" id="GO:0010019">
    <property type="term" value="P:chloroplast-nucleus signaling pathway"/>
    <property type="evidence" value="ECO:0007669"/>
    <property type="project" value="TreeGrafter"/>
</dbReference>
<reference evidence="4 5" key="1">
    <citation type="submission" date="2022-12" db="EMBL/GenBank/DDBJ databases">
        <title>Chromosome-scale assembly of the Ensete ventricosum genome.</title>
        <authorList>
            <person name="Dussert Y."/>
            <person name="Stocks J."/>
            <person name="Wendawek A."/>
            <person name="Woldeyes F."/>
            <person name="Nichols R.A."/>
            <person name="Borrell J.S."/>
        </authorList>
    </citation>
    <scope>NUCLEOTIDE SEQUENCE [LARGE SCALE GENOMIC DNA]</scope>
    <source>
        <strain evidence="5">cv. Maze</strain>
        <tissue evidence="4">Seeds</tissue>
    </source>
</reference>
<feature type="repeat" description="PPR" evidence="3">
    <location>
        <begin position="399"/>
        <end position="433"/>
    </location>
</feature>
<evidence type="ECO:0000313" key="4">
    <source>
        <dbReference type="EMBL" id="KAJ8459807.1"/>
    </source>
</evidence>
<dbReference type="PROSITE" id="PS51375">
    <property type="entry name" value="PPR"/>
    <property type="match status" value="6"/>
</dbReference>
<dbReference type="Pfam" id="PF13041">
    <property type="entry name" value="PPR_2"/>
    <property type="match status" value="2"/>
</dbReference>
<protein>
    <recommendedName>
        <fullName evidence="6">Pentacotripeptide-repeat region of PRORP domain-containing protein</fullName>
    </recommendedName>
</protein>
<accession>A0AAV8PXF2</accession>
<comment type="caution">
    <text evidence="4">The sequence shown here is derived from an EMBL/GenBank/DDBJ whole genome shotgun (WGS) entry which is preliminary data.</text>
</comment>
<evidence type="ECO:0000256" key="2">
    <source>
        <dbReference type="ARBA" id="ARBA00022737"/>
    </source>
</evidence>
<dbReference type="EMBL" id="JAQQAF010000009">
    <property type="protein sequence ID" value="KAJ8459807.1"/>
    <property type="molecule type" value="Genomic_DNA"/>
</dbReference>